<dbReference type="RefSeq" id="XP_022838528.1">
    <property type="nucleotide sequence ID" value="XM_022984800.1"/>
</dbReference>
<reference evidence="5" key="1">
    <citation type="journal article" date="2006" name="Proc. Natl. Acad. Sci. U.S.A.">
        <title>Genome analysis of the smallest free-living eukaryote Ostreococcus tauri unveils many unique features.</title>
        <authorList>
            <person name="Derelle E."/>
            <person name="Ferraz C."/>
            <person name="Rombauts S."/>
            <person name="Rouze P."/>
            <person name="Worden A.Z."/>
            <person name="Robbens S."/>
            <person name="Partensky F."/>
            <person name="Degroeve S."/>
            <person name="Echeynie S."/>
            <person name="Cooke R."/>
            <person name="Saeys Y."/>
            <person name="Wuyts J."/>
            <person name="Jabbari K."/>
            <person name="Bowler C."/>
            <person name="Panaud O."/>
            <person name="Piegu B."/>
            <person name="Ball S.G."/>
            <person name="Ral J.-P."/>
            <person name="Bouget F.-Y."/>
            <person name="Piganeau G."/>
            <person name="De Baets B."/>
            <person name="Picard A."/>
            <person name="Delseny M."/>
            <person name="Demaille J."/>
            <person name="Van de Peer Y."/>
            <person name="Moreau H."/>
        </authorList>
    </citation>
    <scope>NUCLEOTIDE SEQUENCE [LARGE SCALE GENOMIC DNA]</scope>
    <source>
        <strain evidence="5">OTTH 0595 / CCAP 157/2 / RCC745</strain>
    </source>
</reference>
<comment type="caution">
    <text evidence="4">The sequence shown here is derived from an EMBL/GenBank/DDBJ whole genome shotgun (WGS) entry which is preliminary data.</text>
</comment>
<name>A0A090M4X3_OSTTA</name>
<evidence type="ECO:0000313" key="4">
    <source>
        <dbReference type="EMBL" id="CEF97179.1"/>
    </source>
</evidence>
<dbReference type="InterPro" id="IPR006760">
    <property type="entry name" value="Endosulphine"/>
</dbReference>
<evidence type="ECO:0000256" key="1">
    <source>
        <dbReference type="ARBA" id="ARBA00010520"/>
    </source>
</evidence>
<evidence type="ECO:0000256" key="2">
    <source>
        <dbReference type="RuleBase" id="RU363120"/>
    </source>
</evidence>
<evidence type="ECO:0000256" key="3">
    <source>
        <dbReference type="SAM" id="MobiDB-lite"/>
    </source>
</evidence>
<feature type="compositionally biased region" description="Polar residues" evidence="3">
    <location>
        <begin position="81"/>
        <end position="91"/>
    </location>
</feature>
<feature type="region of interest" description="Disordered" evidence="3">
    <location>
        <begin position="42"/>
        <end position="91"/>
    </location>
</feature>
<organism evidence="4 5">
    <name type="scientific">Ostreococcus tauri</name>
    <name type="common">Marine green alga</name>
    <dbReference type="NCBI Taxonomy" id="70448"/>
    <lineage>
        <taxon>Eukaryota</taxon>
        <taxon>Viridiplantae</taxon>
        <taxon>Chlorophyta</taxon>
        <taxon>Mamiellophyceae</taxon>
        <taxon>Mamiellales</taxon>
        <taxon>Bathycoccaceae</taxon>
        <taxon>Ostreococcus</taxon>
    </lineage>
</organism>
<dbReference type="EMBL" id="CAID01000003">
    <property type="protein sequence ID" value="CEF97179.1"/>
    <property type="molecule type" value="Genomic_DNA"/>
</dbReference>
<dbReference type="InParanoid" id="A0A090M4X3"/>
<dbReference type="OrthoDB" id="5949865at2759"/>
<dbReference type="KEGG" id="ota:OT_ostta03g03310"/>
<dbReference type="GeneID" id="34945685"/>
<comment type="similarity">
    <text evidence="1 2">Belongs to the endosulfine family.</text>
</comment>
<dbReference type="Pfam" id="PF04667">
    <property type="entry name" value="Endosulfine"/>
    <property type="match status" value="1"/>
</dbReference>
<reference evidence="4 5" key="2">
    <citation type="journal article" date="2014" name="BMC Genomics">
        <title>An improved genome of the model marine alga Ostreococcus tauri unfolds by assessing Illumina de novo assemblies.</title>
        <authorList>
            <person name="Blanc-Mathieu R."/>
            <person name="Verhelst B."/>
            <person name="Derelle E."/>
            <person name="Rombauts S."/>
            <person name="Bouget F.Y."/>
            <person name="Carre I."/>
            <person name="Chateau A."/>
            <person name="Eyre-Walker A."/>
            <person name="Grimsley N."/>
            <person name="Moreau H."/>
            <person name="Piegu B."/>
            <person name="Rivals E."/>
            <person name="Schackwitz W."/>
            <person name="Van de Peer Y."/>
            <person name="Piganeau G."/>
        </authorList>
    </citation>
    <scope>NUCLEOTIDE SEQUENCE [LARGE SCALE GENOMIC DNA]</scope>
    <source>
        <strain evidence="5">OTTH 0595 / CCAP 157/2 / RCC745</strain>
    </source>
</reference>
<evidence type="ECO:0000313" key="5">
    <source>
        <dbReference type="Proteomes" id="UP000009170"/>
    </source>
</evidence>
<keyword evidence="5" id="KW-1185">Reference proteome</keyword>
<dbReference type="AlphaFoldDB" id="A0A090M4X3"/>
<dbReference type="Proteomes" id="UP000009170">
    <property type="component" value="Unassembled WGS sequence"/>
</dbReference>
<sequence length="91" mass="9411">MASDDGGAAFRAKYGDLAPKPRLISRDVKHFDSADWAMRKSLDRARGGSGDVGGEGQKRDATATEDSALRLSAGEEGARASVTTSGNVGKA</sequence>
<proteinExistence type="inferred from homology"/>
<protein>
    <submittedName>
        <fullName evidence="4">Unnamed product</fullName>
    </submittedName>
</protein>
<gene>
    <name evidence="4" type="ORF">OT_ostta03g03310</name>
</gene>
<accession>A0A090M4X3</accession>